<evidence type="ECO:0000313" key="2">
    <source>
        <dbReference type="Proteomes" id="UP000471409"/>
    </source>
</evidence>
<gene>
    <name evidence="1" type="ORF">GUK36_12250</name>
</gene>
<proteinExistence type="predicted"/>
<comment type="caution">
    <text evidence="1">The sequence shown here is derived from an EMBL/GenBank/DDBJ whole genome shotgun (WGS) entry which is preliminary data.</text>
</comment>
<dbReference type="RefSeq" id="WP_163999925.1">
    <property type="nucleotide sequence ID" value="NZ_WXXP01000005.1"/>
</dbReference>
<sequence length="331" mass="36632">MIQLTMSEQDDSAEAQAAIDYLTEKAMGVVALTQLAQELAALKGGKRDEAYAKAQVAFAQAAEKAGRLSIEEYVFFAGYPVEGVHSDRWFAGSYDDQLGSVRQQLNEIEKEHGLSDGEYWLRGEAPPEYQAVSAMYDEILDRKFLETLEEFGLHELADMKRQHPDDYAAMRESGRRNVFEKQDLSAALSNLTATYEGEAKRAASGGAYLAAAIMLGSAAECRLMLKARDNPIEASSAFSSLPPEIRRRQGANPLSWDFITLIAVAAEATWLGTLERGEIAYSLPRLATLIRVNRNMVHPARYAKDRPFVYIGEQVYGEARASYALLRDALG</sequence>
<organism evidence="1 2">
    <name type="scientific">Rhizobium leguminosarum</name>
    <dbReference type="NCBI Taxonomy" id="384"/>
    <lineage>
        <taxon>Bacteria</taxon>
        <taxon>Pseudomonadati</taxon>
        <taxon>Pseudomonadota</taxon>
        <taxon>Alphaproteobacteria</taxon>
        <taxon>Hyphomicrobiales</taxon>
        <taxon>Rhizobiaceae</taxon>
        <taxon>Rhizobium/Agrobacterium group</taxon>
        <taxon>Rhizobium</taxon>
    </lineage>
</organism>
<accession>A0A6P0DDB1</accession>
<name>A0A6P0DDB1_RHILE</name>
<dbReference type="EMBL" id="WXXP01000005">
    <property type="protein sequence ID" value="NEK50197.1"/>
    <property type="molecule type" value="Genomic_DNA"/>
</dbReference>
<protein>
    <submittedName>
        <fullName evidence="1">Uncharacterized protein</fullName>
    </submittedName>
</protein>
<evidence type="ECO:0000313" key="1">
    <source>
        <dbReference type="EMBL" id="NEK50197.1"/>
    </source>
</evidence>
<dbReference type="AlphaFoldDB" id="A0A6P0DDB1"/>
<reference evidence="1 2" key="1">
    <citation type="submission" date="2020-01" db="EMBL/GenBank/DDBJ databases">
        <title>Rhizobium genotypes associated with high levels of biological nitrogen fixation by grain legumes in a temperate-maritime cropping system.</title>
        <authorList>
            <person name="Maluk M."/>
            <person name="Francesc Ferrando Molina F."/>
            <person name="Lopez Del Egido L."/>
            <person name="Lafos M."/>
            <person name="Langarica-Fuentes A."/>
            <person name="Gebre Yohannes G."/>
            <person name="Young M.W."/>
            <person name="Martin P."/>
            <person name="Gantlett R."/>
            <person name="Kenicer G."/>
            <person name="Hawes C."/>
            <person name="Begg G.S."/>
            <person name="Quilliam R.S."/>
            <person name="Squire G.R."/>
            <person name="Poole P.S."/>
            <person name="Young P.W."/>
            <person name="Iannetta P.M."/>
            <person name="James E.K."/>
        </authorList>
    </citation>
    <scope>NUCLEOTIDE SEQUENCE [LARGE SCALE GENOMIC DNA]</scope>
    <source>
        <strain evidence="1 2">JHI944</strain>
    </source>
</reference>
<dbReference type="Proteomes" id="UP000471409">
    <property type="component" value="Unassembled WGS sequence"/>
</dbReference>